<feature type="signal peptide" evidence="3">
    <location>
        <begin position="1"/>
        <end position="18"/>
    </location>
</feature>
<feature type="region of interest" description="Disordered" evidence="2">
    <location>
        <begin position="158"/>
        <end position="200"/>
    </location>
</feature>
<organism evidence="4">
    <name type="scientific">Cacopsylla melanoneura</name>
    <dbReference type="NCBI Taxonomy" id="428564"/>
    <lineage>
        <taxon>Eukaryota</taxon>
        <taxon>Metazoa</taxon>
        <taxon>Ecdysozoa</taxon>
        <taxon>Arthropoda</taxon>
        <taxon>Hexapoda</taxon>
        <taxon>Insecta</taxon>
        <taxon>Pterygota</taxon>
        <taxon>Neoptera</taxon>
        <taxon>Paraneoptera</taxon>
        <taxon>Hemiptera</taxon>
        <taxon>Sternorrhyncha</taxon>
        <taxon>Psylloidea</taxon>
        <taxon>Psyllidae</taxon>
        <taxon>Psyllinae</taxon>
        <taxon>Cacopsylla</taxon>
    </lineage>
</organism>
<name>A0A8D8UH76_9HEMI</name>
<dbReference type="AlphaFoldDB" id="A0A8D8UH76"/>
<dbReference type="InterPro" id="IPR050468">
    <property type="entry name" value="Cuticle_Struct_Prot"/>
</dbReference>
<evidence type="ECO:0000256" key="1">
    <source>
        <dbReference type="PROSITE-ProRule" id="PRU00497"/>
    </source>
</evidence>
<evidence type="ECO:0000256" key="2">
    <source>
        <dbReference type="SAM" id="MobiDB-lite"/>
    </source>
</evidence>
<reference evidence="4" key="1">
    <citation type="submission" date="2021-05" db="EMBL/GenBank/DDBJ databases">
        <authorList>
            <person name="Alioto T."/>
            <person name="Alioto T."/>
            <person name="Gomez Garrido J."/>
        </authorList>
    </citation>
    <scope>NUCLEOTIDE SEQUENCE</scope>
</reference>
<evidence type="ECO:0000256" key="3">
    <source>
        <dbReference type="SAM" id="SignalP"/>
    </source>
</evidence>
<feature type="compositionally biased region" description="Low complexity" evidence="2">
    <location>
        <begin position="246"/>
        <end position="262"/>
    </location>
</feature>
<keyword evidence="3" id="KW-0732">Signal</keyword>
<sequence length="297" mass="32783">MVRTQFLVFTLFFAVVWSQSLQPSTTPVPILKQINRQNEDGSYSYGYENADGSFKIETKYKNGEVYGKYGYVGADGKLREEEYGATKLACQPAGSDGKLREVEYGATKLGFQPAGSDIDVPPPTIVNENALQNADYDDGQYREDPSIYYKTDKFNSVPAKSAPAPVKSAAPAAPAPAPAPSRQTWSAPQQQTRSWSAPQTASWNVAPQQNWNFAPAQQQVPSWQAPQQSQWEAPQPVQWSPPQQRSWVQPQQSWQAPVQQSWTPPQQGSDSNLALFVGHPAKNFDLATGSYSISYNG</sequence>
<feature type="compositionally biased region" description="Polar residues" evidence="2">
    <location>
        <begin position="182"/>
        <end position="200"/>
    </location>
</feature>
<protein>
    <submittedName>
        <fullName evidence="4">Uncharacterized protein</fullName>
    </submittedName>
</protein>
<feature type="region of interest" description="Disordered" evidence="2">
    <location>
        <begin position="217"/>
        <end position="273"/>
    </location>
</feature>
<dbReference type="EMBL" id="HBUF01341853">
    <property type="protein sequence ID" value="CAG6704665.1"/>
    <property type="molecule type" value="Transcribed_RNA"/>
</dbReference>
<dbReference type="PANTHER" id="PTHR10380">
    <property type="entry name" value="CUTICLE PROTEIN"/>
    <property type="match status" value="1"/>
</dbReference>
<keyword evidence="1" id="KW-0193">Cuticle</keyword>
<feature type="compositionally biased region" description="Polar residues" evidence="2">
    <location>
        <begin position="263"/>
        <end position="272"/>
    </location>
</feature>
<feature type="chain" id="PRO_5036262204" evidence="3">
    <location>
        <begin position="19"/>
        <end position="297"/>
    </location>
</feature>
<dbReference type="InterPro" id="IPR000618">
    <property type="entry name" value="Insect_cuticle"/>
</dbReference>
<dbReference type="PANTHER" id="PTHR10380:SF205">
    <property type="entry name" value="CUTICULAR PROTEIN 97EB"/>
    <property type="match status" value="1"/>
</dbReference>
<dbReference type="GO" id="GO:0008010">
    <property type="term" value="F:structural constituent of chitin-based larval cuticle"/>
    <property type="evidence" value="ECO:0007669"/>
    <property type="project" value="TreeGrafter"/>
</dbReference>
<dbReference type="Pfam" id="PF00379">
    <property type="entry name" value="Chitin_bind_4"/>
    <property type="match status" value="1"/>
</dbReference>
<feature type="compositionally biased region" description="Low complexity" evidence="2">
    <location>
        <begin position="217"/>
        <end position="236"/>
    </location>
</feature>
<accession>A0A8D8UH76</accession>
<dbReference type="GO" id="GO:0062129">
    <property type="term" value="C:chitin-based extracellular matrix"/>
    <property type="evidence" value="ECO:0007669"/>
    <property type="project" value="TreeGrafter"/>
</dbReference>
<feature type="compositionally biased region" description="Low complexity" evidence="2">
    <location>
        <begin position="158"/>
        <end position="172"/>
    </location>
</feature>
<dbReference type="PROSITE" id="PS51155">
    <property type="entry name" value="CHIT_BIND_RR_2"/>
    <property type="match status" value="1"/>
</dbReference>
<evidence type="ECO:0000313" key="4">
    <source>
        <dbReference type="EMBL" id="CAG6704671.1"/>
    </source>
</evidence>
<dbReference type="EMBL" id="HBUF01341856">
    <property type="protein sequence ID" value="CAG6704671.1"/>
    <property type="molecule type" value="Transcribed_RNA"/>
</dbReference>
<proteinExistence type="predicted"/>